<name>A0A8J7U640_9BACT</name>
<dbReference type="Pfam" id="PF11695">
    <property type="entry name" value="DUF3291"/>
    <property type="match status" value="1"/>
</dbReference>
<evidence type="ECO:0000313" key="2">
    <source>
        <dbReference type="EMBL" id="MBO1322367.1"/>
    </source>
</evidence>
<proteinExistence type="predicted"/>
<comment type="caution">
    <text evidence="2">The sequence shown here is derived from an EMBL/GenBank/DDBJ whole genome shotgun (WGS) entry which is preliminary data.</text>
</comment>
<sequence>MREYHLAQYNIARALYPLDDERMHGFMSQLDAVNALAEAAPGFVWRLKSDSGNSTDIQLYEDARIVVNMSVWTDPDTLFEYTYHSDHVKVFADRHQWFERRTKQASLVLWWHPADETPSGEEGKKRLAYLQEHGPSPHAFTLKKRFDKPS</sequence>
<dbReference type="AlphaFoldDB" id="A0A8J7U640"/>
<organism evidence="2 3">
    <name type="scientific">Acanthopleuribacter pedis</name>
    <dbReference type="NCBI Taxonomy" id="442870"/>
    <lineage>
        <taxon>Bacteria</taxon>
        <taxon>Pseudomonadati</taxon>
        <taxon>Acidobacteriota</taxon>
        <taxon>Holophagae</taxon>
        <taxon>Acanthopleuribacterales</taxon>
        <taxon>Acanthopleuribacteraceae</taxon>
        <taxon>Acanthopleuribacter</taxon>
    </lineage>
</organism>
<keyword evidence="3" id="KW-1185">Reference proteome</keyword>
<evidence type="ECO:0000259" key="1">
    <source>
        <dbReference type="Pfam" id="PF11695"/>
    </source>
</evidence>
<accession>A0A8J7U640</accession>
<dbReference type="InterPro" id="IPR021708">
    <property type="entry name" value="DUF3291"/>
</dbReference>
<dbReference type="SUPFAM" id="SSF54909">
    <property type="entry name" value="Dimeric alpha+beta barrel"/>
    <property type="match status" value="1"/>
</dbReference>
<protein>
    <submittedName>
        <fullName evidence="2">DUF3291 domain-containing protein</fullName>
    </submittedName>
</protein>
<dbReference type="Proteomes" id="UP000664417">
    <property type="component" value="Unassembled WGS sequence"/>
</dbReference>
<reference evidence="2" key="1">
    <citation type="submission" date="2021-03" db="EMBL/GenBank/DDBJ databases">
        <authorList>
            <person name="Wang G."/>
        </authorList>
    </citation>
    <scope>NUCLEOTIDE SEQUENCE</scope>
    <source>
        <strain evidence="2">KCTC 12899</strain>
    </source>
</reference>
<dbReference type="EMBL" id="JAFREP010000035">
    <property type="protein sequence ID" value="MBO1322367.1"/>
    <property type="molecule type" value="Genomic_DNA"/>
</dbReference>
<evidence type="ECO:0000313" key="3">
    <source>
        <dbReference type="Proteomes" id="UP000664417"/>
    </source>
</evidence>
<feature type="domain" description="DUF3291" evidence="1">
    <location>
        <begin position="6"/>
        <end position="144"/>
    </location>
</feature>
<gene>
    <name evidence="2" type="ORF">J3U88_28095</name>
</gene>
<dbReference type="RefSeq" id="WP_207862340.1">
    <property type="nucleotide sequence ID" value="NZ_JAFREP010000035.1"/>
</dbReference>
<dbReference type="InterPro" id="IPR011008">
    <property type="entry name" value="Dimeric_a/b-barrel"/>
</dbReference>